<feature type="domain" description="N-acetyltransferase" evidence="1">
    <location>
        <begin position="16"/>
        <end position="217"/>
    </location>
</feature>
<dbReference type="EC" id="2.3.1.-" evidence="2"/>
<dbReference type="PROSITE" id="PS51186">
    <property type="entry name" value="GNAT"/>
    <property type="match status" value="1"/>
</dbReference>
<evidence type="ECO:0000313" key="3">
    <source>
        <dbReference type="Proteomes" id="UP001589818"/>
    </source>
</evidence>
<dbReference type="InterPro" id="IPR016181">
    <property type="entry name" value="Acyl_CoA_acyltransferase"/>
</dbReference>
<dbReference type="Gene3D" id="3.40.630.30">
    <property type="match status" value="1"/>
</dbReference>
<reference evidence="2 3" key="1">
    <citation type="submission" date="2024-09" db="EMBL/GenBank/DDBJ databases">
        <authorList>
            <person name="Sun Q."/>
            <person name="Mori K."/>
        </authorList>
    </citation>
    <scope>NUCLEOTIDE SEQUENCE [LARGE SCALE GENOMIC DNA]</scope>
    <source>
        <strain evidence="2 3">CCM 4839</strain>
    </source>
</reference>
<comment type="caution">
    <text evidence="2">The sequence shown here is derived from an EMBL/GenBank/DDBJ whole genome shotgun (WGS) entry which is preliminary data.</text>
</comment>
<dbReference type="EMBL" id="JBHLVF010000010">
    <property type="protein sequence ID" value="MFC0391143.1"/>
    <property type="molecule type" value="Genomic_DNA"/>
</dbReference>
<accession>A0ABV6J5I1</accession>
<dbReference type="GO" id="GO:0016746">
    <property type="term" value="F:acyltransferase activity"/>
    <property type="evidence" value="ECO:0007669"/>
    <property type="project" value="UniProtKB-KW"/>
</dbReference>
<evidence type="ECO:0000259" key="1">
    <source>
        <dbReference type="PROSITE" id="PS51186"/>
    </source>
</evidence>
<sequence>MYKQMFVYAAGKPLLVTLRNYTKADIEGMIAIQKESFPPPFPPELWWNEAQLREHAQRFPEGALCAEVDGQLIGSMTALLVGHEAVSSTHSWEQITDSGYIRNHNPEGDTLYVVDLCVIPAYRQYGIGKWLMLTMYEVVVHLHLTRLLGGGRMPGYKRYADQLTAQEYLERIISGELKDPVLSFLLRCGRMPVGVAEHYLEDEDSCDYAALMEWRNPFIGQQTI</sequence>
<dbReference type="RefSeq" id="WP_204818195.1">
    <property type="nucleotide sequence ID" value="NZ_JANHOF010000004.1"/>
</dbReference>
<protein>
    <submittedName>
        <fullName evidence="2">GNAT family N-acetyltransferase</fullName>
        <ecNumber evidence="2">2.3.1.-</ecNumber>
    </submittedName>
</protein>
<dbReference type="Pfam" id="PF00583">
    <property type="entry name" value="Acetyltransf_1"/>
    <property type="match status" value="1"/>
</dbReference>
<proteinExistence type="predicted"/>
<dbReference type="CDD" id="cd04301">
    <property type="entry name" value="NAT_SF"/>
    <property type="match status" value="1"/>
</dbReference>
<name>A0ABV6J5I1_9BACL</name>
<keyword evidence="2" id="KW-0012">Acyltransferase</keyword>
<evidence type="ECO:0000313" key="2">
    <source>
        <dbReference type="EMBL" id="MFC0391143.1"/>
    </source>
</evidence>
<dbReference type="Proteomes" id="UP001589818">
    <property type="component" value="Unassembled WGS sequence"/>
</dbReference>
<keyword evidence="3" id="KW-1185">Reference proteome</keyword>
<keyword evidence="2" id="KW-0808">Transferase</keyword>
<gene>
    <name evidence="2" type="ORF">ACFFJ8_07110</name>
</gene>
<organism evidence="2 3">
    <name type="scientific">Paenibacillus mendelii</name>
    <dbReference type="NCBI Taxonomy" id="206163"/>
    <lineage>
        <taxon>Bacteria</taxon>
        <taxon>Bacillati</taxon>
        <taxon>Bacillota</taxon>
        <taxon>Bacilli</taxon>
        <taxon>Bacillales</taxon>
        <taxon>Paenibacillaceae</taxon>
        <taxon>Paenibacillus</taxon>
    </lineage>
</organism>
<dbReference type="SUPFAM" id="SSF55729">
    <property type="entry name" value="Acyl-CoA N-acyltransferases (Nat)"/>
    <property type="match status" value="1"/>
</dbReference>
<dbReference type="InterPro" id="IPR000182">
    <property type="entry name" value="GNAT_dom"/>
</dbReference>